<feature type="transmembrane region" description="Helical" evidence="1">
    <location>
        <begin position="426"/>
        <end position="445"/>
    </location>
</feature>
<feature type="transmembrane region" description="Helical" evidence="1">
    <location>
        <begin position="12"/>
        <end position="36"/>
    </location>
</feature>
<dbReference type="EMBL" id="JBHUEJ010000031">
    <property type="protein sequence ID" value="MFD1711664.1"/>
    <property type="molecule type" value="Genomic_DNA"/>
</dbReference>
<dbReference type="RefSeq" id="WP_147912864.1">
    <property type="nucleotide sequence ID" value="NZ_JBHUEJ010000031.1"/>
</dbReference>
<accession>A0ABW4KVN7</accession>
<dbReference type="PANTHER" id="PTHR34219">
    <property type="entry name" value="IRON-REGULATED INNER MEMBRANE PROTEIN-RELATED"/>
    <property type="match status" value="1"/>
</dbReference>
<feature type="transmembrane region" description="Helical" evidence="1">
    <location>
        <begin position="189"/>
        <end position="213"/>
    </location>
</feature>
<evidence type="ECO:0000313" key="2">
    <source>
        <dbReference type="EMBL" id="MFD1711664.1"/>
    </source>
</evidence>
<organism evidence="2 3">
    <name type="scientific">Ottowia flava</name>
    <dbReference type="NCBI Taxonomy" id="2675430"/>
    <lineage>
        <taxon>Bacteria</taxon>
        <taxon>Pseudomonadati</taxon>
        <taxon>Pseudomonadota</taxon>
        <taxon>Betaproteobacteria</taxon>
        <taxon>Burkholderiales</taxon>
        <taxon>Comamonadaceae</taxon>
        <taxon>Ottowia</taxon>
    </lineage>
</organism>
<proteinExistence type="predicted"/>
<feature type="transmembrane region" description="Helical" evidence="1">
    <location>
        <begin position="389"/>
        <end position="414"/>
    </location>
</feature>
<reference evidence="3" key="1">
    <citation type="journal article" date="2019" name="Int. J. Syst. Evol. Microbiol.">
        <title>The Global Catalogue of Microorganisms (GCM) 10K type strain sequencing project: providing services to taxonomists for standard genome sequencing and annotation.</title>
        <authorList>
            <consortium name="The Broad Institute Genomics Platform"/>
            <consortium name="The Broad Institute Genome Sequencing Center for Infectious Disease"/>
            <person name="Wu L."/>
            <person name="Ma J."/>
        </authorList>
    </citation>
    <scope>NUCLEOTIDE SEQUENCE [LARGE SCALE GENOMIC DNA]</scope>
    <source>
        <strain evidence="3">LMG 29247</strain>
    </source>
</reference>
<feature type="transmembrane region" description="Helical" evidence="1">
    <location>
        <begin position="347"/>
        <end position="368"/>
    </location>
</feature>
<sequence length="513" mass="55066">MKTQTVKDYLAVHTWVGIVCGLMLFIAFYAGAFSMLEADITRWTQPPAPPSSQLSDDADALAAAYLDTHPDAKGRVRLRWAGPDNAQPALAHVPRGADPVWWQLGRDGQLRRMDSMPRDSHTSGNFVDYLHRKGGLPISLEVAEPIIGLVSLAYGLALVSGIVVLLPSLVKDLFYLRLGANLKRMWLDVHNLLGVTSLPFHLVIALSAAVFGLHDLVYDAQDKLVYQNGLRATVARESVPAPKVARTDWLPPSAIRQRVQAQVPHFQPSTMDWVTRPDGVTVGVVNGVDERHFQRGSRFGLAFVNLGTGEIYDRSYLPGTSGPAGSALLASLFALHFGSFGGDPVRILYVLLGLSGALLFYTGNLLWIESRTRRARGAHADAAVRPRHVRVVSALTVGVCLGCAAALPATLALARWLAPALGDLDALHQGTYYAIFTGCVAWALWRGTARASAGLLGFTAVCNALVPLSALLAPSPDGLLLGVLCAALALFFAWLGWRQSAAASRVAALPSLP</sequence>
<evidence type="ECO:0000256" key="1">
    <source>
        <dbReference type="SAM" id="Phobius"/>
    </source>
</evidence>
<comment type="caution">
    <text evidence="2">The sequence shown here is derived from an EMBL/GenBank/DDBJ whole genome shotgun (WGS) entry which is preliminary data.</text>
</comment>
<feature type="transmembrane region" description="Helical" evidence="1">
    <location>
        <begin position="146"/>
        <end position="169"/>
    </location>
</feature>
<feature type="transmembrane region" description="Helical" evidence="1">
    <location>
        <begin position="452"/>
        <end position="473"/>
    </location>
</feature>
<dbReference type="InterPro" id="IPR005625">
    <property type="entry name" value="PepSY-ass_TM"/>
</dbReference>
<name>A0ABW4KVN7_9BURK</name>
<evidence type="ECO:0000313" key="3">
    <source>
        <dbReference type="Proteomes" id="UP001597304"/>
    </source>
</evidence>
<dbReference type="PANTHER" id="PTHR34219:SF9">
    <property type="entry name" value="IRON-REGULATED INNER MEMBRANE PROTEIN"/>
    <property type="match status" value="1"/>
</dbReference>
<keyword evidence="1" id="KW-0472">Membrane</keyword>
<dbReference type="Pfam" id="PF03929">
    <property type="entry name" value="PepSY_TM"/>
    <property type="match status" value="1"/>
</dbReference>
<dbReference type="Proteomes" id="UP001597304">
    <property type="component" value="Unassembled WGS sequence"/>
</dbReference>
<feature type="transmembrane region" description="Helical" evidence="1">
    <location>
        <begin position="479"/>
        <end position="497"/>
    </location>
</feature>
<keyword evidence="1" id="KW-0812">Transmembrane</keyword>
<protein>
    <submittedName>
        <fullName evidence="2">PepSY-associated TM helix domain-containing protein</fullName>
    </submittedName>
</protein>
<keyword evidence="1" id="KW-1133">Transmembrane helix</keyword>
<gene>
    <name evidence="2" type="ORF">ACFSF0_13680</name>
</gene>
<keyword evidence="3" id="KW-1185">Reference proteome</keyword>